<name>A0A2A5JAT3_RHOSG</name>
<dbReference type="Proteomes" id="UP000230886">
    <property type="component" value="Unassembled WGS sequence"/>
</dbReference>
<reference evidence="2 3" key="1">
    <citation type="submission" date="2017-07" db="EMBL/GenBank/DDBJ databases">
        <title>Draft sequence of Rhodococcus enclensis 23b-28.</title>
        <authorList>
            <person name="Besaury L."/>
            <person name="Sancelme M."/>
            <person name="Amato P."/>
            <person name="Lallement A."/>
            <person name="Delort A.-M."/>
        </authorList>
    </citation>
    <scope>NUCLEOTIDE SEQUENCE [LARGE SCALE GENOMIC DNA]</scope>
    <source>
        <strain evidence="2 3">23b-28</strain>
    </source>
</reference>
<evidence type="ECO:0000313" key="2">
    <source>
        <dbReference type="EMBL" id="PCK26091.1"/>
    </source>
</evidence>
<feature type="compositionally biased region" description="Basic and acidic residues" evidence="1">
    <location>
        <begin position="15"/>
        <end position="24"/>
    </location>
</feature>
<evidence type="ECO:0000313" key="3">
    <source>
        <dbReference type="Proteomes" id="UP000230886"/>
    </source>
</evidence>
<dbReference type="RefSeq" id="WP_099697825.1">
    <property type="nucleotide sequence ID" value="NZ_NOVD01000011.1"/>
</dbReference>
<proteinExistence type="predicted"/>
<feature type="region of interest" description="Disordered" evidence="1">
    <location>
        <begin position="1"/>
        <end position="28"/>
    </location>
</feature>
<dbReference type="EMBL" id="NOVD01000011">
    <property type="protein sequence ID" value="PCK26091.1"/>
    <property type="molecule type" value="Genomic_DNA"/>
</dbReference>
<evidence type="ECO:0000256" key="1">
    <source>
        <dbReference type="SAM" id="MobiDB-lite"/>
    </source>
</evidence>
<sequence length="308" mass="32098">MRGKGIAGKAFSGEGCRRGQEPHRARSHRGTVSVLALVGVCVLSCATTQMAGAQPVAENVDTGFVIPFAGAPVYESVAPTQMTTPDQLNQPLGQQTAEEIAAQIGLEPADALTEEQYRDLMAGGGVGGNLEDAEVIDECARILTNTNGRPLYSGTTPSVLASYGLYVNPDGLLESPANADAPTRQVNTLIAPGGFVGTWLRNNGATHTLIALYQSAYTVQAVYGFAAQQISGAAQLVTNTKGDVSSEVGMSMAPPLWIVNFALLYILKPSLAAAMPAHWAPIPPAVADAVKASPTGQVAFSDYASYFE</sequence>
<accession>A0A2A5JAT3</accession>
<protein>
    <submittedName>
        <fullName evidence="2">Uncharacterized protein</fullName>
    </submittedName>
</protein>
<gene>
    <name evidence="2" type="ORF">CHR55_17675</name>
</gene>
<dbReference type="AlphaFoldDB" id="A0A2A5JAT3"/>
<comment type="caution">
    <text evidence="2">The sequence shown here is derived from an EMBL/GenBank/DDBJ whole genome shotgun (WGS) entry which is preliminary data.</text>
</comment>
<organism evidence="2 3">
    <name type="scientific">Rhodococcus qingshengii</name>
    <dbReference type="NCBI Taxonomy" id="334542"/>
    <lineage>
        <taxon>Bacteria</taxon>
        <taxon>Bacillati</taxon>
        <taxon>Actinomycetota</taxon>
        <taxon>Actinomycetes</taxon>
        <taxon>Mycobacteriales</taxon>
        <taxon>Nocardiaceae</taxon>
        <taxon>Rhodococcus</taxon>
        <taxon>Rhodococcus erythropolis group</taxon>
    </lineage>
</organism>